<reference evidence="2" key="1">
    <citation type="submission" date="2022-01" db="EMBL/GenBank/DDBJ databases">
        <authorList>
            <person name="King R."/>
        </authorList>
    </citation>
    <scope>NUCLEOTIDE SEQUENCE</scope>
</reference>
<name>A0A9N9U078_PHYSR</name>
<feature type="compositionally biased region" description="Polar residues" evidence="1">
    <location>
        <begin position="17"/>
        <end position="26"/>
    </location>
</feature>
<evidence type="ECO:0000256" key="1">
    <source>
        <dbReference type="SAM" id="MobiDB-lite"/>
    </source>
</evidence>
<evidence type="ECO:0000313" key="2">
    <source>
        <dbReference type="EMBL" id="CAG9864773.1"/>
    </source>
</evidence>
<accession>A0A9N9U078</accession>
<feature type="compositionally biased region" description="Acidic residues" evidence="1">
    <location>
        <begin position="84"/>
        <end position="94"/>
    </location>
</feature>
<dbReference type="EMBL" id="OU900101">
    <property type="protein sequence ID" value="CAG9864773.1"/>
    <property type="molecule type" value="Genomic_DNA"/>
</dbReference>
<dbReference type="SMART" id="SM00015">
    <property type="entry name" value="IQ"/>
    <property type="match status" value="1"/>
</dbReference>
<dbReference type="InterPro" id="IPR000048">
    <property type="entry name" value="IQ_motif_EF-hand-BS"/>
</dbReference>
<keyword evidence="3" id="KW-1185">Reference proteome</keyword>
<proteinExistence type="predicted"/>
<dbReference type="Pfam" id="PF00612">
    <property type="entry name" value="IQ"/>
    <property type="match status" value="1"/>
</dbReference>
<organism evidence="2 3">
    <name type="scientific">Phyllotreta striolata</name>
    <name type="common">Striped flea beetle</name>
    <name type="synonym">Crioceris striolata</name>
    <dbReference type="NCBI Taxonomy" id="444603"/>
    <lineage>
        <taxon>Eukaryota</taxon>
        <taxon>Metazoa</taxon>
        <taxon>Ecdysozoa</taxon>
        <taxon>Arthropoda</taxon>
        <taxon>Hexapoda</taxon>
        <taxon>Insecta</taxon>
        <taxon>Pterygota</taxon>
        <taxon>Neoptera</taxon>
        <taxon>Endopterygota</taxon>
        <taxon>Coleoptera</taxon>
        <taxon>Polyphaga</taxon>
        <taxon>Cucujiformia</taxon>
        <taxon>Chrysomeloidea</taxon>
        <taxon>Chrysomelidae</taxon>
        <taxon>Galerucinae</taxon>
        <taxon>Alticini</taxon>
        <taxon>Phyllotreta</taxon>
    </lineage>
</organism>
<protein>
    <submittedName>
        <fullName evidence="2">Uncharacterized protein</fullName>
    </submittedName>
</protein>
<dbReference type="PROSITE" id="PS50096">
    <property type="entry name" value="IQ"/>
    <property type="match status" value="1"/>
</dbReference>
<gene>
    <name evidence="2" type="ORF">PHYEVI_LOCUS11023</name>
</gene>
<dbReference type="OrthoDB" id="252964at2759"/>
<evidence type="ECO:0000313" key="3">
    <source>
        <dbReference type="Proteomes" id="UP001153712"/>
    </source>
</evidence>
<dbReference type="CDD" id="cd23767">
    <property type="entry name" value="IQCD"/>
    <property type="match status" value="1"/>
</dbReference>
<dbReference type="Gene3D" id="1.20.5.190">
    <property type="match status" value="1"/>
</dbReference>
<feature type="region of interest" description="Disordered" evidence="1">
    <location>
        <begin position="1"/>
        <end position="40"/>
    </location>
</feature>
<dbReference type="Proteomes" id="UP001153712">
    <property type="component" value="Chromosome 8"/>
</dbReference>
<dbReference type="AlphaFoldDB" id="A0A9N9U078"/>
<feature type="region of interest" description="Disordered" evidence="1">
    <location>
        <begin position="55"/>
        <end position="103"/>
    </location>
</feature>
<sequence length="103" mass="11436">MFHCFVAGNDSKPASARTVTLSSDQQPPREGAEEEDPSLDEAIVKIQAAYRGYQVRRSMKQPSSKAEAAQPVQPQEREPTREELEAEFQLDDPDMQGSWGRGG</sequence>